<keyword evidence="3" id="KW-0221">Differentiation</keyword>
<dbReference type="AlphaFoldDB" id="A0A2H8TNV0"/>
<dbReference type="SUPFAM" id="SSF143724">
    <property type="entry name" value="PHP14-like"/>
    <property type="match status" value="1"/>
</dbReference>
<evidence type="ECO:0000313" key="7">
    <source>
        <dbReference type="EMBL" id="MBW15312.1"/>
    </source>
</evidence>
<evidence type="ECO:0000256" key="1">
    <source>
        <dbReference type="ARBA" id="ARBA00002508"/>
    </source>
</evidence>
<feature type="active site" description="Proton acceptor" evidence="5">
    <location>
        <position position="71"/>
    </location>
</feature>
<keyword evidence="4" id="KW-0726">Sexual differentiation</keyword>
<dbReference type="PANTHER" id="PTHR12258:SF5">
    <property type="entry name" value="BCDNA.GH02250-RELATED"/>
    <property type="match status" value="1"/>
</dbReference>
<name>A0A2H8TNV0_9HEMI</name>
<evidence type="ECO:0000256" key="6">
    <source>
        <dbReference type="PIRSR" id="PIRSR607702-2"/>
    </source>
</evidence>
<proteinExistence type="inferred from homology"/>
<evidence type="ECO:0000256" key="5">
    <source>
        <dbReference type="PIRSR" id="PIRSR607702-1"/>
    </source>
</evidence>
<dbReference type="GO" id="GO:0007548">
    <property type="term" value="P:sex differentiation"/>
    <property type="evidence" value="ECO:0007669"/>
    <property type="project" value="UniProtKB-KW"/>
</dbReference>
<dbReference type="GO" id="GO:0030154">
    <property type="term" value="P:cell differentiation"/>
    <property type="evidence" value="ECO:0007669"/>
    <property type="project" value="UniProtKB-KW"/>
</dbReference>
<dbReference type="OrthoDB" id="10249612at2759"/>
<evidence type="ECO:0000256" key="3">
    <source>
        <dbReference type="ARBA" id="ARBA00022782"/>
    </source>
</evidence>
<reference evidence="7" key="1">
    <citation type="submission" date="2017-10" db="EMBL/GenBank/DDBJ databases">
        <title>Transcriptome Assembly of Sugarcane Aphid Adults.</title>
        <authorList>
            <person name="Scully E.D."/>
            <person name="Palmer N.A."/>
            <person name="Geib S.M."/>
            <person name="Sarath G."/>
            <person name="Sattler S.E."/>
        </authorList>
    </citation>
    <scope>NUCLEOTIDE SEQUENCE</scope>
    <source>
        <tissue evidence="7">Whole body</tissue>
    </source>
</reference>
<evidence type="ECO:0000256" key="2">
    <source>
        <dbReference type="ARBA" id="ARBA00010971"/>
    </source>
</evidence>
<gene>
    <name evidence="7" type="primary">janA</name>
</gene>
<dbReference type="InterPro" id="IPR038596">
    <property type="entry name" value="Janus_sf"/>
</dbReference>
<dbReference type="EMBL" id="GFXV01003507">
    <property type="protein sequence ID" value="MBW15312.1"/>
    <property type="molecule type" value="Transcribed_RNA"/>
</dbReference>
<dbReference type="GO" id="GO:0101006">
    <property type="term" value="F:protein histidine phosphatase activity"/>
    <property type="evidence" value="ECO:0007669"/>
    <property type="project" value="TreeGrafter"/>
</dbReference>
<sequence>MIFKKLITFTNLRSVKLIIRTMSSSALEKIPNVDIDDRGRYKYILIKVTDQNDSSNQSKYVVRGGQRFDFHADCYDNFKKCIKPDELNVTTRILGGGWLEHGDKSILVEGASVQYGPADHSISANILRKAYPDYEIACNNE</sequence>
<feature type="binding site" evidence="6">
    <location>
        <position position="42"/>
    </location>
    <ligand>
        <name>substrate</name>
    </ligand>
</feature>
<dbReference type="Pfam" id="PF05005">
    <property type="entry name" value="Ocnus"/>
    <property type="match status" value="1"/>
</dbReference>
<dbReference type="InterPro" id="IPR007702">
    <property type="entry name" value="Janus"/>
</dbReference>
<dbReference type="PANTHER" id="PTHR12258">
    <property type="entry name" value="JANUS-A/JANUS-B"/>
    <property type="match status" value="1"/>
</dbReference>
<protein>
    <submittedName>
        <fullName evidence="7">Sex-regulated protein janus-A</fullName>
    </submittedName>
</protein>
<accession>A0A2H8TNV0</accession>
<comment type="similarity">
    <text evidence="2">Belongs to the janus family.</text>
</comment>
<organism evidence="7">
    <name type="scientific">Melanaphis sacchari</name>
    <dbReference type="NCBI Taxonomy" id="742174"/>
    <lineage>
        <taxon>Eukaryota</taxon>
        <taxon>Metazoa</taxon>
        <taxon>Ecdysozoa</taxon>
        <taxon>Arthropoda</taxon>
        <taxon>Hexapoda</taxon>
        <taxon>Insecta</taxon>
        <taxon>Pterygota</taxon>
        <taxon>Neoptera</taxon>
        <taxon>Paraneoptera</taxon>
        <taxon>Hemiptera</taxon>
        <taxon>Sternorrhyncha</taxon>
        <taxon>Aphidomorpha</taxon>
        <taxon>Aphidoidea</taxon>
        <taxon>Aphididae</taxon>
        <taxon>Aphidini</taxon>
        <taxon>Melanaphis</taxon>
    </lineage>
</organism>
<dbReference type="Gene3D" id="3.50.20.20">
    <property type="entry name" value="Janus/Ocnus"/>
    <property type="match status" value="1"/>
</dbReference>
<dbReference type="GO" id="GO:0005829">
    <property type="term" value="C:cytosol"/>
    <property type="evidence" value="ECO:0007669"/>
    <property type="project" value="TreeGrafter"/>
</dbReference>
<comment type="function">
    <text evidence="1">JanA and janB regulate somatic sex differentiation.</text>
</comment>
<evidence type="ECO:0000256" key="4">
    <source>
        <dbReference type="ARBA" id="ARBA00022928"/>
    </source>
</evidence>